<organism evidence="2 3">
    <name type="scientific">Ramazzottius varieornatus</name>
    <name type="common">Water bear</name>
    <name type="synonym">Tardigrade</name>
    <dbReference type="NCBI Taxonomy" id="947166"/>
    <lineage>
        <taxon>Eukaryota</taxon>
        <taxon>Metazoa</taxon>
        <taxon>Ecdysozoa</taxon>
        <taxon>Tardigrada</taxon>
        <taxon>Eutardigrada</taxon>
        <taxon>Parachela</taxon>
        <taxon>Hypsibioidea</taxon>
        <taxon>Ramazzottiidae</taxon>
        <taxon>Ramazzottius</taxon>
    </lineage>
</organism>
<evidence type="ECO:0000313" key="2">
    <source>
        <dbReference type="EMBL" id="GAV06701.1"/>
    </source>
</evidence>
<feature type="domain" description="DDE-1" evidence="1">
    <location>
        <begin position="1"/>
        <end position="115"/>
    </location>
</feature>
<dbReference type="EMBL" id="BDGG01000014">
    <property type="protein sequence ID" value="GAV06701.1"/>
    <property type="molecule type" value="Genomic_DNA"/>
</dbReference>
<dbReference type="PANTHER" id="PTHR19303">
    <property type="entry name" value="TRANSPOSON"/>
    <property type="match status" value="1"/>
</dbReference>
<reference evidence="2 3" key="1">
    <citation type="journal article" date="2016" name="Nat. Commun.">
        <title>Extremotolerant tardigrade genome and improved radiotolerance of human cultured cells by tardigrade-unique protein.</title>
        <authorList>
            <person name="Hashimoto T."/>
            <person name="Horikawa D.D."/>
            <person name="Saito Y."/>
            <person name="Kuwahara H."/>
            <person name="Kozuka-Hata H."/>
            <person name="Shin-I T."/>
            <person name="Minakuchi Y."/>
            <person name="Ohishi K."/>
            <person name="Motoyama A."/>
            <person name="Aizu T."/>
            <person name="Enomoto A."/>
            <person name="Kondo K."/>
            <person name="Tanaka S."/>
            <person name="Hara Y."/>
            <person name="Koshikawa S."/>
            <person name="Sagara H."/>
            <person name="Miura T."/>
            <person name="Yokobori S."/>
            <person name="Miyagawa K."/>
            <person name="Suzuki Y."/>
            <person name="Kubo T."/>
            <person name="Oyama M."/>
            <person name="Kohara Y."/>
            <person name="Fujiyama A."/>
            <person name="Arakawa K."/>
            <person name="Katayama T."/>
            <person name="Toyoda A."/>
            <person name="Kunieda T."/>
        </authorList>
    </citation>
    <scope>NUCLEOTIDE SEQUENCE [LARGE SCALE GENOMIC DNA]</scope>
    <source>
        <strain evidence="2 3">YOKOZUNA-1</strain>
    </source>
</reference>
<dbReference type="PANTHER" id="PTHR19303:SF73">
    <property type="entry name" value="PROTEIN PDC2"/>
    <property type="match status" value="1"/>
</dbReference>
<accession>A0A1D1VZY6</accession>
<evidence type="ECO:0000313" key="3">
    <source>
        <dbReference type="Proteomes" id="UP000186922"/>
    </source>
</evidence>
<dbReference type="OrthoDB" id="125347at2759"/>
<dbReference type="Pfam" id="PF03184">
    <property type="entry name" value="DDE_1"/>
    <property type="match status" value="1"/>
</dbReference>
<sequence>MFCCSASGEKLPPLIIGRSKKPHAFTKAKLDFKTAGCTWASNKKAWITGVVFALWLTELNEKMKKQIRKILLWLDNASGHKVDSLSHVKLVFWLPKQSSRIQPLDQGIIKAFQSRESAAKAEHRRAKRKNF</sequence>
<dbReference type="AlphaFoldDB" id="A0A1D1VZY6"/>
<evidence type="ECO:0000259" key="1">
    <source>
        <dbReference type="Pfam" id="PF03184"/>
    </source>
</evidence>
<gene>
    <name evidence="2" type="primary">RvY_16646-1</name>
    <name evidence="2" type="synonym">RvY_16646.1</name>
    <name evidence="2" type="ORF">RvY_16646</name>
</gene>
<dbReference type="InterPro" id="IPR004875">
    <property type="entry name" value="DDE_SF_endonuclease_dom"/>
</dbReference>
<name>A0A1D1VZY6_RAMVA</name>
<keyword evidence="3" id="KW-1185">Reference proteome</keyword>
<protein>
    <recommendedName>
        <fullName evidence="1">DDE-1 domain-containing protein</fullName>
    </recommendedName>
</protein>
<dbReference type="Proteomes" id="UP000186922">
    <property type="component" value="Unassembled WGS sequence"/>
</dbReference>
<dbReference type="GO" id="GO:0005634">
    <property type="term" value="C:nucleus"/>
    <property type="evidence" value="ECO:0007669"/>
    <property type="project" value="TreeGrafter"/>
</dbReference>
<comment type="caution">
    <text evidence="2">The sequence shown here is derived from an EMBL/GenBank/DDBJ whole genome shotgun (WGS) entry which is preliminary data.</text>
</comment>
<proteinExistence type="predicted"/>
<dbReference type="GO" id="GO:0003677">
    <property type="term" value="F:DNA binding"/>
    <property type="evidence" value="ECO:0007669"/>
    <property type="project" value="TreeGrafter"/>
</dbReference>
<dbReference type="STRING" id="947166.A0A1D1VZY6"/>
<dbReference type="InterPro" id="IPR050863">
    <property type="entry name" value="CenT-Element_Derived"/>
</dbReference>